<sequence>MAHTGPPARQDYPEDAQYRARKLDAIMFFCNEIRLHEKYARQYPTFVAVRVPVVTWALGLCSEARTGALSEVCQRLIRAVILAQAVRLAYTEPCMHARQRRRRPPAKSPEDMHERRQKQHAHQCRVH</sequence>
<organism evidence="2 3">
    <name type="scientific">Mycobacterium simulans</name>
    <dbReference type="NCBI Taxonomy" id="627089"/>
    <lineage>
        <taxon>Bacteria</taxon>
        <taxon>Bacillati</taxon>
        <taxon>Actinomycetota</taxon>
        <taxon>Actinomycetes</taxon>
        <taxon>Mycobacteriales</taxon>
        <taxon>Mycobacteriaceae</taxon>
        <taxon>Mycobacterium</taxon>
    </lineage>
</organism>
<protein>
    <submittedName>
        <fullName evidence="2">Uncharacterized protein</fullName>
    </submittedName>
</protein>
<feature type="region of interest" description="Disordered" evidence="1">
    <location>
        <begin position="96"/>
        <end position="127"/>
    </location>
</feature>
<evidence type="ECO:0000313" key="2">
    <source>
        <dbReference type="EMBL" id="SOJ57496.1"/>
    </source>
</evidence>
<name>A0A7Z7IPL9_9MYCO</name>
<keyword evidence="3" id="KW-1185">Reference proteome</keyword>
<dbReference type="Proteomes" id="UP000554965">
    <property type="component" value="Unassembled WGS sequence"/>
</dbReference>
<feature type="compositionally biased region" description="Basic residues" evidence="1">
    <location>
        <begin position="115"/>
        <end position="127"/>
    </location>
</feature>
<dbReference type="EMBL" id="OCTY01000002">
    <property type="protein sequence ID" value="SOJ57496.1"/>
    <property type="molecule type" value="Genomic_DNA"/>
</dbReference>
<proteinExistence type="predicted"/>
<comment type="caution">
    <text evidence="2">The sequence shown here is derived from an EMBL/GenBank/DDBJ whole genome shotgun (WGS) entry which is preliminary data.</text>
</comment>
<gene>
    <name evidence="2" type="ORF">MSIMFB_04974</name>
</gene>
<evidence type="ECO:0000313" key="3">
    <source>
        <dbReference type="Proteomes" id="UP000554965"/>
    </source>
</evidence>
<accession>A0A7Z7IPL9</accession>
<dbReference type="AlphaFoldDB" id="A0A7Z7IPL9"/>
<reference evidence="2 3" key="1">
    <citation type="submission" date="2017-10" db="EMBL/GenBank/DDBJ databases">
        <authorList>
            <consortium name="Urmite Genomes"/>
        </authorList>
    </citation>
    <scope>NUCLEOTIDE SEQUENCE [LARGE SCALE GENOMIC DNA]</scope>
    <source>
        <strain evidence="2 3">FB-527</strain>
    </source>
</reference>
<evidence type="ECO:0000256" key="1">
    <source>
        <dbReference type="SAM" id="MobiDB-lite"/>
    </source>
</evidence>